<evidence type="ECO:0000313" key="3">
    <source>
        <dbReference type="Proteomes" id="UP000011688"/>
    </source>
</evidence>
<evidence type="ECO:0000313" key="2">
    <source>
        <dbReference type="EMBL" id="ELY55507.1"/>
    </source>
</evidence>
<gene>
    <name evidence="2" type="ORF">C491_17387</name>
</gene>
<organism evidence="2 3">
    <name type="scientific">Natronococcus amylolyticus DSM 10524</name>
    <dbReference type="NCBI Taxonomy" id="1227497"/>
    <lineage>
        <taxon>Archaea</taxon>
        <taxon>Methanobacteriati</taxon>
        <taxon>Methanobacteriota</taxon>
        <taxon>Stenosarchaea group</taxon>
        <taxon>Halobacteria</taxon>
        <taxon>Halobacteriales</taxon>
        <taxon>Natrialbaceae</taxon>
        <taxon>Natronococcus</taxon>
    </lineage>
</organism>
<dbReference type="InterPro" id="IPR055768">
    <property type="entry name" value="DUF7344"/>
</dbReference>
<keyword evidence="3" id="KW-1185">Reference proteome</keyword>
<proteinExistence type="predicted"/>
<dbReference type="Proteomes" id="UP000011688">
    <property type="component" value="Unassembled WGS sequence"/>
</dbReference>
<dbReference type="AlphaFoldDB" id="L9X1P0"/>
<dbReference type="OrthoDB" id="174098at2157"/>
<sequence>MSDEASRALLKALRRQVLSTLLEHEDGIGFDSLADENQTVASQWEQNRILLYHNHLPKLDDLGYIHWNPETQMIERGERFDEIQAVLDTPDIDDNDRFSSPTSLMVL</sequence>
<evidence type="ECO:0000259" key="1">
    <source>
        <dbReference type="Pfam" id="PF24035"/>
    </source>
</evidence>
<name>L9X1P0_9EURY</name>
<dbReference type="EMBL" id="AOIB01000031">
    <property type="protein sequence ID" value="ELY55507.1"/>
    <property type="molecule type" value="Genomic_DNA"/>
</dbReference>
<comment type="caution">
    <text evidence="2">The sequence shown here is derived from an EMBL/GenBank/DDBJ whole genome shotgun (WGS) entry which is preliminary data.</text>
</comment>
<reference evidence="2 3" key="1">
    <citation type="journal article" date="2014" name="PLoS Genet.">
        <title>Phylogenetically driven sequencing of extremely halophilic archaea reveals strategies for static and dynamic osmo-response.</title>
        <authorList>
            <person name="Becker E.A."/>
            <person name="Seitzer P.M."/>
            <person name="Tritt A."/>
            <person name="Larsen D."/>
            <person name="Krusor M."/>
            <person name="Yao A.I."/>
            <person name="Wu D."/>
            <person name="Madern D."/>
            <person name="Eisen J.A."/>
            <person name="Darling A.E."/>
            <person name="Facciotti M.T."/>
        </authorList>
    </citation>
    <scope>NUCLEOTIDE SEQUENCE [LARGE SCALE GENOMIC DNA]</scope>
    <source>
        <strain evidence="2 3">DSM 10524</strain>
    </source>
</reference>
<protein>
    <recommendedName>
        <fullName evidence="1">DUF7344 domain-containing protein</fullName>
    </recommendedName>
</protein>
<feature type="domain" description="DUF7344" evidence="1">
    <location>
        <begin position="11"/>
        <end position="75"/>
    </location>
</feature>
<accession>L9X1P0</accession>
<dbReference type="Pfam" id="PF24035">
    <property type="entry name" value="DUF7344"/>
    <property type="match status" value="1"/>
</dbReference>
<dbReference type="eggNOG" id="arCOG03828">
    <property type="taxonomic scope" value="Archaea"/>
</dbReference>